<dbReference type="EMBL" id="VXIV02000429">
    <property type="protein sequence ID" value="KAF6038322.1"/>
    <property type="molecule type" value="Genomic_DNA"/>
</dbReference>
<dbReference type="PANTHER" id="PTHR11388">
    <property type="entry name" value="ORGANIC ANION TRANSPORTER"/>
    <property type="match status" value="1"/>
</dbReference>
<keyword evidence="4" id="KW-1185">Reference proteome</keyword>
<reference evidence="3" key="1">
    <citation type="submission" date="2020-06" db="EMBL/GenBank/DDBJ databases">
        <title>Draft genome of Bugula neritina, a colonial animal packing powerful symbionts and potential medicines.</title>
        <authorList>
            <person name="Rayko M."/>
        </authorList>
    </citation>
    <scope>NUCLEOTIDE SEQUENCE [LARGE SCALE GENOMIC DNA]</scope>
    <source>
        <strain evidence="3">Kwan_BN1</strain>
    </source>
</reference>
<protein>
    <submittedName>
        <fullName evidence="3">SLCO4C1</fullName>
    </submittedName>
</protein>
<dbReference type="InterPro" id="IPR004156">
    <property type="entry name" value="OATP"/>
</dbReference>
<accession>A0A7J7KI12</accession>
<evidence type="ECO:0000313" key="4">
    <source>
        <dbReference type="Proteomes" id="UP000593567"/>
    </source>
</evidence>
<dbReference type="OrthoDB" id="5062115at2759"/>
<dbReference type="Pfam" id="PF03137">
    <property type="entry name" value="OATP"/>
    <property type="match status" value="1"/>
</dbReference>
<evidence type="ECO:0000256" key="2">
    <source>
        <dbReference type="SAM" id="Phobius"/>
    </source>
</evidence>
<proteinExistence type="predicted"/>
<feature type="transmembrane region" description="Helical" evidence="2">
    <location>
        <begin position="161"/>
        <end position="188"/>
    </location>
</feature>
<dbReference type="AlphaFoldDB" id="A0A7J7KI12"/>
<dbReference type="SUPFAM" id="SSF103473">
    <property type="entry name" value="MFS general substrate transporter"/>
    <property type="match status" value="1"/>
</dbReference>
<dbReference type="GO" id="GO:0016323">
    <property type="term" value="C:basolateral plasma membrane"/>
    <property type="evidence" value="ECO:0007669"/>
    <property type="project" value="TreeGrafter"/>
</dbReference>
<feature type="transmembrane region" description="Helical" evidence="2">
    <location>
        <begin position="251"/>
        <end position="274"/>
    </location>
</feature>
<feature type="transmembrane region" description="Helical" evidence="2">
    <location>
        <begin position="49"/>
        <end position="72"/>
    </location>
</feature>
<comment type="caution">
    <text evidence="3">The sequence shown here is derived from an EMBL/GenBank/DDBJ whole genome shotgun (WGS) entry which is preliminary data.</text>
</comment>
<feature type="transmembrane region" description="Helical" evidence="2">
    <location>
        <begin position="209"/>
        <end position="231"/>
    </location>
</feature>
<name>A0A7J7KI12_BUGNE</name>
<dbReference type="Proteomes" id="UP000593567">
    <property type="component" value="Unassembled WGS sequence"/>
</dbReference>
<keyword evidence="1" id="KW-1015">Disulfide bond</keyword>
<evidence type="ECO:0000256" key="1">
    <source>
        <dbReference type="ARBA" id="ARBA00023157"/>
    </source>
</evidence>
<dbReference type="GO" id="GO:0043252">
    <property type="term" value="P:sodium-independent organic anion transport"/>
    <property type="evidence" value="ECO:0007669"/>
    <property type="project" value="TreeGrafter"/>
</dbReference>
<keyword evidence="2" id="KW-1133">Transmembrane helix</keyword>
<organism evidence="3 4">
    <name type="scientific">Bugula neritina</name>
    <name type="common">Brown bryozoan</name>
    <name type="synonym">Sertularia neritina</name>
    <dbReference type="NCBI Taxonomy" id="10212"/>
    <lineage>
        <taxon>Eukaryota</taxon>
        <taxon>Metazoa</taxon>
        <taxon>Spiralia</taxon>
        <taxon>Lophotrochozoa</taxon>
        <taxon>Bryozoa</taxon>
        <taxon>Gymnolaemata</taxon>
        <taxon>Cheilostomatida</taxon>
        <taxon>Flustrina</taxon>
        <taxon>Buguloidea</taxon>
        <taxon>Bugulidae</taxon>
        <taxon>Bugula</taxon>
    </lineage>
</organism>
<dbReference type="Gene3D" id="1.20.1250.20">
    <property type="entry name" value="MFS general substrate transporter like domains"/>
    <property type="match status" value="1"/>
</dbReference>
<dbReference type="PANTHER" id="PTHR11388:SF100">
    <property type="entry name" value="SOLUTE CARRIER ORGANIC ANION TRANSPORTER FAMILY MEMBER 4A1"/>
    <property type="match status" value="1"/>
</dbReference>
<keyword evidence="2" id="KW-0472">Membrane</keyword>
<evidence type="ECO:0000313" key="3">
    <source>
        <dbReference type="EMBL" id="KAF6038322.1"/>
    </source>
</evidence>
<dbReference type="GO" id="GO:0015347">
    <property type="term" value="F:sodium-independent organic anion transmembrane transporter activity"/>
    <property type="evidence" value="ECO:0007669"/>
    <property type="project" value="TreeGrafter"/>
</dbReference>
<feature type="transmembrane region" description="Helical" evidence="2">
    <location>
        <begin position="84"/>
        <end position="103"/>
    </location>
</feature>
<dbReference type="InterPro" id="IPR036259">
    <property type="entry name" value="MFS_trans_sf"/>
</dbReference>
<gene>
    <name evidence="3" type="ORF">EB796_003359</name>
</gene>
<sequence length="312" mass="34090">MPTSMMILLKNPAFVCQCLISSVEGFLLSGLSTFLPKFIANQYNQTNSWAAMLTGFIAVPGAAFGQFIGGVIVRKFRLKVRGIIRFNMACTAAVILLVAVFWAKCEQGAVAGVTVTYTNKYKYVNCSCAMSQASNTSSIFSSSNETINEAVLGKCKSNCKLLYVFIPVVFLALLGTFMMAVPGTTIILRSVNDKQRTFAISMQQMCMRFIGTIPGPLVFGYILDQVCIVWQEKCGSTGSCWVYNSDLMGQHFFIMGVCVKAVTLTLLTIAYCLYKPPATDAAVSGQHKHQNTLRNAAKCKQDPICSCGYTRV</sequence>
<keyword evidence="2" id="KW-0812">Transmembrane</keyword>